<name>A0AAP6ZVY9_PAEAL</name>
<dbReference type="RefSeq" id="WP_171416567.1">
    <property type="nucleotide sequence ID" value="NZ_JABFOR010000010.1"/>
</dbReference>
<sequence length="202" mass="23549">MERFIDPLGLPFRFYAILRRNEEVAVKCPKCKGLAYISQGECGLMVKCTSCFHQEKEPEAYRCSASGVCAVCERWFNEQVTDHKQQTQKAIRIACPHCSAVNQVPLRRALTYTGCYSDFRDERDPVFQLELYYLDYFRGKPVWAANWEHLHYLIRYISADLREKPAGVIKRTASHSLPAYMKDAKNREAIVKLLYKLQHKDM</sequence>
<gene>
    <name evidence="1" type="ORF">HMI46_10805</name>
</gene>
<dbReference type="Proteomes" id="UP000552038">
    <property type="component" value="Unassembled WGS sequence"/>
</dbReference>
<dbReference type="EMBL" id="JABFOR010000010">
    <property type="protein sequence ID" value="NOJ71043.1"/>
    <property type="molecule type" value="Genomic_DNA"/>
</dbReference>
<organism evidence="1 2">
    <name type="scientific">Paenibacillus alvei</name>
    <name type="common">Bacillus alvei</name>
    <dbReference type="NCBI Taxonomy" id="44250"/>
    <lineage>
        <taxon>Bacteria</taxon>
        <taxon>Bacillati</taxon>
        <taxon>Bacillota</taxon>
        <taxon>Bacilli</taxon>
        <taxon>Bacillales</taxon>
        <taxon>Paenibacillaceae</taxon>
        <taxon>Paenibacillus</taxon>
    </lineage>
</organism>
<accession>A0AAP6ZVY9</accession>
<protein>
    <submittedName>
        <fullName evidence="1">Uncharacterized protein</fullName>
    </submittedName>
</protein>
<reference evidence="1 2" key="1">
    <citation type="submission" date="2020-05" db="EMBL/GenBank/DDBJ databases">
        <title>Whole genome sequencing and identification of novel metabolites from Paenibacillus alvei strain JR949.</title>
        <authorList>
            <person name="Rajendhran J."/>
            <person name="Sree Pranav P."/>
            <person name="Mahalakshmi B."/>
            <person name="Karthikeyan R."/>
        </authorList>
    </citation>
    <scope>NUCLEOTIDE SEQUENCE [LARGE SCALE GENOMIC DNA]</scope>
    <source>
        <strain evidence="1 2">JR949</strain>
    </source>
</reference>
<proteinExistence type="predicted"/>
<comment type="caution">
    <text evidence="1">The sequence shown here is derived from an EMBL/GenBank/DDBJ whole genome shotgun (WGS) entry which is preliminary data.</text>
</comment>
<evidence type="ECO:0000313" key="2">
    <source>
        <dbReference type="Proteomes" id="UP000552038"/>
    </source>
</evidence>
<evidence type="ECO:0000313" key="1">
    <source>
        <dbReference type="EMBL" id="NOJ71043.1"/>
    </source>
</evidence>
<dbReference type="AlphaFoldDB" id="A0AAP6ZVY9"/>